<dbReference type="GO" id="GO:0031593">
    <property type="term" value="F:polyubiquitin modification-dependent protein binding"/>
    <property type="evidence" value="ECO:0007669"/>
    <property type="project" value="TreeGrafter"/>
</dbReference>
<name>A0A834SLQ7_9FABA</name>
<dbReference type="InterPro" id="IPR029071">
    <property type="entry name" value="Ubiquitin-like_domsf"/>
</dbReference>
<sequence length="106" mass="11890">MKVAVESLTGTLFYVQVGNDASVADLKREIGAHQKIPCDRLILLLDAHRCPLMNYKEEEESALSLIDCGVQDGSHIYLFFNPVPDDSNNNNNTNHFFFTCPDFLLA</sequence>
<dbReference type="PANTHER" id="PTHR10621:SF61">
    <property type="entry name" value="UBIQUITIN FAMILY PROTEIN"/>
    <property type="match status" value="1"/>
</dbReference>
<dbReference type="GO" id="GO:0005654">
    <property type="term" value="C:nucleoplasm"/>
    <property type="evidence" value="ECO:0007669"/>
    <property type="project" value="TreeGrafter"/>
</dbReference>
<dbReference type="PROSITE" id="PS50053">
    <property type="entry name" value="UBIQUITIN_2"/>
    <property type="match status" value="1"/>
</dbReference>
<feature type="domain" description="Ubiquitin-like" evidence="1">
    <location>
        <begin position="1"/>
        <end position="78"/>
    </location>
</feature>
<dbReference type="AlphaFoldDB" id="A0A834SLQ7"/>
<dbReference type="GO" id="GO:0005829">
    <property type="term" value="C:cytosol"/>
    <property type="evidence" value="ECO:0007669"/>
    <property type="project" value="TreeGrafter"/>
</dbReference>
<evidence type="ECO:0000313" key="2">
    <source>
        <dbReference type="EMBL" id="KAF7805816.1"/>
    </source>
</evidence>
<dbReference type="GO" id="GO:0070628">
    <property type="term" value="F:proteasome binding"/>
    <property type="evidence" value="ECO:0007669"/>
    <property type="project" value="TreeGrafter"/>
</dbReference>
<gene>
    <name evidence="2" type="ORF">G2W53_037977</name>
</gene>
<keyword evidence="3" id="KW-1185">Reference proteome</keyword>
<dbReference type="PANTHER" id="PTHR10621">
    <property type="entry name" value="UV EXCISION REPAIR PROTEIN RAD23"/>
    <property type="match status" value="1"/>
</dbReference>
<dbReference type="InterPro" id="IPR000626">
    <property type="entry name" value="Ubiquitin-like_dom"/>
</dbReference>
<organism evidence="2 3">
    <name type="scientific">Senna tora</name>
    <dbReference type="NCBI Taxonomy" id="362788"/>
    <lineage>
        <taxon>Eukaryota</taxon>
        <taxon>Viridiplantae</taxon>
        <taxon>Streptophyta</taxon>
        <taxon>Embryophyta</taxon>
        <taxon>Tracheophyta</taxon>
        <taxon>Spermatophyta</taxon>
        <taxon>Magnoliopsida</taxon>
        <taxon>eudicotyledons</taxon>
        <taxon>Gunneridae</taxon>
        <taxon>Pentapetalae</taxon>
        <taxon>rosids</taxon>
        <taxon>fabids</taxon>
        <taxon>Fabales</taxon>
        <taxon>Fabaceae</taxon>
        <taxon>Caesalpinioideae</taxon>
        <taxon>Cassia clade</taxon>
        <taxon>Senna</taxon>
    </lineage>
</organism>
<proteinExistence type="predicted"/>
<dbReference type="Gene3D" id="3.10.20.90">
    <property type="entry name" value="Phosphatidylinositol 3-kinase Catalytic Subunit, Chain A, domain 1"/>
    <property type="match status" value="1"/>
</dbReference>
<dbReference type="GO" id="GO:0043161">
    <property type="term" value="P:proteasome-mediated ubiquitin-dependent protein catabolic process"/>
    <property type="evidence" value="ECO:0007669"/>
    <property type="project" value="TreeGrafter"/>
</dbReference>
<dbReference type="OrthoDB" id="1916003at2759"/>
<dbReference type="GO" id="GO:0043130">
    <property type="term" value="F:ubiquitin binding"/>
    <property type="evidence" value="ECO:0007669"/>
    <property type="project" value="TreeGrafter"/>
</dbReference>
<evidence type="ECO:0000313" key="3">
    <source>
        <dbReference type="Proteomes" id="UP000634136"/>
    </source>
</evidence>
<accession>A0A834SLQ7</accession>
<dbReference type="Proteomes" id="UP000634136">
    <property type="component" value="Unassembled WGS sequence"/>
</dbReference>
<reference evidence="2" key="1">
    <citation type="submission" date="2020-09" db="EMBL/GenBank/DDBJ databases">
        <title>Genome-Enabled Discovery of Anthraquinone Biosynthesis in Senna tora.</title>
        <authorList>
            <person name="Kang S.-H."/>
            <person name="Pandey R.P."/>
            <person name="Lee C.-M."/>
            <person name="Sim J.-S."/>
            <person name="Jeong J.-T."/>
            <person name="Choi B.-S."/>
            <person name="Jung M."/>
            <person name="Ginzburg D."/>
            <person name="Zhao K."/>
            <person name="Won S.Y."/>
            <person name="Oh T.-J."/>
            <person name="Yu Y."/>
            <person name="Kim N.-H."/>
            <person name="Lee O.R."/>
            <person name="Lee T.-H."/>
            <person name="Bashyal P."/>
            <person name="Kim T.-S."/>
            <person name="Lee W.-H."/>
            <person name="Kawkins C."/>
            <person name="Kim C.-K."/>
            <person name="Kim J.S."/>
            <person name="Ahn B.O."/>
            <person name="Rhee S.Y."/>
            <person name="Sohng J.K."/>
        </authorList>
    </citation>
    <scope>NUCLEOTIDE SEQUENCE</scope>
    <source>
        <tissue evidence="2">Leaf</tissue>
    </source>
</reference>
<comment type="caution">
    <text evidence="2">The sequence shown here is derived from an EMBL/GenBank/DDBJ whole genome shotgun (WGS) entry which is preliminary data.</text>
</comment>
<evidence type="ECO:0000259" key="1">
    <source>
        <dbReference type="PROSITE" id="PS50053"/>
    </source>
</evidence>
<dbReference type="EMBL" id="JAAIUW010000012">
    <property type="protein sequence ID" value="KAF7805816.1"/>
    <property type="molecule type" value="Genomic_DNA"/>
</dbReference>
<dbReference type="SUPFAM" id="SSF54236">
    <property type="entry name" value="Ubiquitin-like"/>
    <property type="match status" value="1"/>
</dbReference>
<protein>
    <submittedName>
        <fullName evidence="2">Putative ubiquitin superfamily protein</fullName>
    </submittedName>
</protein>